<evidence type="ECO:0000256" key="2">
    <source>
        <dbReference type="ARBA" id="ARBA00010945"/>
    </source>
</evidence>
<accession>A0AA41V654</accession>
<dbReference type="Proteomes" id="UP001177140">
    <property type="component" value="Unassembled WGS sequence"/>
</dbReference>
<keyword evidence="12" id="KW-0539">Nucleus</keyword>
<dbReference type="EMBL" id="JAJJMA010051588">
    <property type="protein sequence ID" value="MCL7026013.1"/>
    <property type="molecule type" value="Genomic_DNA"/>
</dbReference>
<sequence>MLWNYCRGIDNRAVGLLQETKSVGADVNWGVRFNNTKDSQNFLINLCNEVSLRLQGCGLQGRTITLKVKKRRKDAGEPTKYMGCGDCENLSHSMTVPVATDDAEVLQRISKQLFGSFHIDVKEIRGVGLHVSKLENADMTRQ</sequence>
<dbReference type="PANTHER" id="PTHR45990">
    <property type="entry name" value="DNA REPAIR PROTEIN REV1"/>
    <property type="match status" value="1"/>
</dbReference>
<comment type="similarity">
    <text evidence="2">Belongs to the DNA polymerase type-Y family.</text>
</comment>
<evidence type="ECO:0000313" key="15">
    <source>
        <dbReference type="Proteomes" id="UP001177140"/>
    </source>
</evidence>
<evidence type="ECO:0000256" key="8">
    <source>
        <dbReference type="ARBA" id="ARBA00022763"/>
    </source>
</evidence>
<keyword evidence="15" id="KW-1185">Reference proteome</keyword>
<evidence type="ECO:0000256" key="12">
    <source>
        <dbReference type="ARBA" id="ARBA00023242"/>
    </source>
</evidence>
<feature type="domain" description="DNA polymerase Y-family little finger" evidence="13">
    <location>
        <begin position="21"/>
        <end position="138"/>
    </location>
</feature>
<keyword evidence="8" id="KW-0227">DNA damage</keyword>
<dbReference type="FunFam" id="3.30.1490.100:FF:000001">
    <property type="entry name" value="DNA repair protein REV1"/>
    <property type="match status" value="1"/>
</dbReference>
<evidence type="ECO:0000256" key="11">
    <source>
        <dbReference type="ARBA" id="ARBA00023204"/>
    </source>
</evidence>
<keyword evidence="5" id="KW-0808">Transferase</keyword>
<dbReference type="GO" id="GO:0046872">
    <property type="term" value="F:metal ion binding"/>
    <property type="evidence" value="ECO:0007669"/>
    <property type="project" value="UniProtKB-KW"/>
</dbReference>
<dbReference type="GO" id="GO:0005634">
    <property type="term" value="C:nucleus"/>
    <property type="evidence" value="ECO:0007669"/>
    <property type="project" value="UniProtKB-SubCell"/>
</dbReference>
<keyword evidence="9" id="KW-0460">Magnesium</keyword>
<dbReference type="GO" id="GO:0070987">
    <property type="term" value="P:error-free translesion synthesis"/>
    <property type="evidence" value="ECO:0007669"/>
    <property type="project" value="TreeGrafter"/>
</dbReference>
<comment type="caution">
    <text evidence="14">The sequence shown here is derived from an EMBL/GenBank/DDBJ whole genome shotgun (WGS) entry which is preliminary data.</text>
</comment>
<dbReference type="GO" id="GO:0003684">
    <property type="term" value="F:damaged DNA binding"/>
    <property type="evidence" value="ECO:0007669"/>
    <property type="project" value="InterPro"/>
</dbReference>
<keyword evidence="11" id="KW-0234">DNA repair</keyword>
<dbReference type="SUPFAM" id="SSF100879">
    <property type="entry name" value="Lesion bypass DNA polymerase (Y-family), little finger domain"/>
    <property type="match status" value="1"/>
</dbReference>
<dbReference type="GO" id="GO:0006281">
    <property type="term" value="P:DNA repair"/>
    <property type="evidence" value="ECO:0007669"/>
    <property type="project" value="UniProtKB-KW"/>
</dbReference>
<evidence type="ECO:0000256" key="9">
    <source>
        <dbReference type="ARBA" id="ARBA00022842"/>
    </source>
</evidence>
<dbReference type="InterPro" id="IPR036775">
    <property type="entry name" value="DNA_pol_Y-fam_lit_finger_sf"/>
</dbReference>
<keyword evidence="4" id="KW-0237">DNA synthesis</keyword>
<dbReference type="PANTHER" id="PTHR45990:SF1">
    <property type="entry name" value="DNA REPAIR PROTEIN REV1"/>
    <property type="match status" value="1"/>
</dbReference>
<evidence type="ECO:0000256" key="5">
    <source>
        <dbReference type="ARBA" id="ARBA00022679"/>
    </source>
</evidence>
<reference evidence="14" key="1">
    <citation type="submission" date="2022-03" db="EMBL/GenBank/DDBJ databases">
        <title>A functionally conserved STORR gene fusion in Papaver species that diverged 16.8 million years ago.</title>
        <authorList>
            <person name="Catania T."/>
        </authorList>
    </citation>
    <scope>NUCLEOTIDE SEQUENCE</scope>
    <source>
        <strain evidence="14">S-191538</strain>
    </source>
</reference>
<feature type="non-terminal residue" evidence="14">
    <location>
        <position position="142"/>
    </location>
</feature>
<comment type="subcellular location">
    <subcellularLocation>
        <location evidence="1">Nucleus</location>
    </subcellularLocation>
</comment>
<protein>
    <recommendedName>
        <fullName evidence="3">DNA repair protein REV1</fullName>
    </recommendedName>
</protein>
<dbReference type="Gene3D" id="3.30.1490.100">
    <property type="entry name" value="DNA polymerase, Y-family, little finger domain"/>
    <property type="match status" value="1"/>
</dbReference>
<organism evidence="14 15">
    <name type="scientific">Papaver nudicaule</name>
    <name type="common">Iceland poppy</name>
    <dbReference type="NCBI Taxonomy" id="74823"/>
    <lineage>
        <taxon>Eukaryota</taxon>
        <taxon>Viridiplantae</taxon>
        <taxon>Streptophyta</taxon>
        <taxon>Embryophyta</taxon>
        <taxon>Tracheophyta</taxon>
        <taxon>Spermatophyta</taxon>
        <taxon>Magnoliopsida</taxon>
        <taxon>Ranunculales</taxon>
        <taxon>Papaveraceae</taxon>
        <taxon>Papaveroideae</taxon>
        <taxon>Papaver</taxon>
    </lineage>
</organism>
<name>A0AA41V654_PAPNU</name>
<dbReference type="Pfam" id="PF11799">
    <property type="entry name" value="IMS_C"/>
    <property type="match status" value="1"/>
</dbReference>
<dbReference type="GO" id="GO:0042276">
    <property type="term" value="P:error-prone translesion synthesis"/>
    <property type="evidence" value="ECO:0007669"/>
    <property type="project" value="TreeGrafter"/>
</dbReference>
<evidence type="ECO:0000256" key="4">
    <source>
        <dbReference type="ARBA" id="ARBA00022634"/>
    </source>
</evidence>
<evidence type="ECO:0000313" key="14">
    <source>
        <dbReference type="EMBL" id="MCL7026013.1"/>
    </source>
</evidence>
<dbReference type="GO" id="GO:0003887">
    <property type="term" value="F:DNA-directed DNA polymerase activity"/>
    <property type="evidence" value="ECO:0007669"/>
    <property type="project" value="TreeGrafter"/>
</dbReference>
<evidence type="ECO:0000256" key="6">
    <source>
        <dbReference type="ARBA" id="ARBA00022695"/>
    </source>
</evidence>
<proteinExistence type="inferred from homology"/>
<evidence type="ECO:0000256" key="3">
    <source>
        <dbReference type="ARBA" id="ARBA00020399"/>
    </source>
</evidence>
<gene>
    <name evidence="14" type="ORF">MKW94_000111</name>
</gene>
<evidence type="ECO:0000259" key="13">
    <source>
        <dbReference type="Pfam" id="PF11799"/>
    </source>
</evidence>
<dbReference type="InterPro" id="IPR017961">
    <property type="entry name" value="DNA_pol_Y-fam_little_finger"/>
</dbReference>
<evidence type="ECO:0000256" key="10">
    <source>
        <dbReference type="ARBA" id="ARBA00023125"/>
    </source>
</evidence>
<keyword evidence="6" id="KW-0548">Nucleotidyltransferase</keyword>
<keyword evidence="7" id="KW-0479">Metal-binding</keyword>
<dbReference type="AlphaFoldDB" id="A0AA41V654"/>
<evidence type="ECO:0000256" key="1">
    <source>
        <dbReference type="ARBA" id="ARBA00004123"/>
    </source>
</evidence>
<dbReference type="GO" id="GO:0017125">
    <property type="term" value="F:deoxycytidyl transferase activity"/>
    <property type="evidence" value="ECO:0007669"/>
    <property type="project" value="TreeGrafter"/>
</dbReference>
<evidence type="ECO:0000256" key="7">
    <source>
        <dbReference type="ARBA" id="ARBA00022723"/>
    </source>
</evidence>
<keyword evidence="10" id="KW-0238">DNA-binding</keyword>